<gene>
    <name evidence="2" type="ORF">P4706_28190</name>
</gene>
<keyword evidence="1" id="KW-1133">Transmembrane helix</keyword>
<name>A0AAW9NL28_9BACI</name>
<evidence type="ECO:0000313" key="2">
    <source>
        <dbReference type="EMBL" id="MEC0276874.1"/>
    </source>
</evidence>
<reference evidence="2 3" key="1">
    <citation type="submission" date="2023-03" db="EMBL/GenBank/DDBJ databases">
        <title>Bacillus Genome Sequencing.</title>
        <authorList>
            <person name="Dunlap C."/>
        </authorList>
    </citation>
    <scope>NUCLEOTIDE SEQUENCE [LARGE SCALE GENOMIC DNA]</scope>
    <source>
        <strain evidence="2 3">B-41290</strain>
    </source>
</reference>
<sequence length="115" mass="12663">MEVAMTSLALWWGIILLLPYHTFPTSIAYQAMAGIANETVWGLFMLLIGSAQLLGTIHNNYQLKRVSLLAATGVWFFIASMFGISELFTTATGTYFIIGCLTGWLHMKVGAQNGR</sequence>
<dbReference type="RefSeq" id="WP_367408415.1">
    <property type="nucleotide sequence ID" value="NZ_JARNBH010000042.1"/>
</dbReference>
<proteinExistence type="predicted"/>
<keyword evidence="1" id="KW-0472">Membrane</keyword>
<dbReference type="EMBL" id="JARNBH010000042">
    <property type="protein sequence ID" value="MEC0276874.1"/>
    <property type="molecule type" value="Genomic_DNA"/>
</dbReference>
<accession>A0AAW9NL28</accession>
<keyword evidence="1" id="KW-0812">Transmembrane</keyword>
<comment type="caution">
    <text evidence="2">The sequence shown here is derived from an EMBL/GenBank/DDBJ whole genome shotgun (WGS) entry which is preliminary data.</text>
</comment>
<keyword evidence="3" id="KW-1185">Reference proteome</keyword>
<organism evidence="2 3">
    <name type="scientific">Peribacillus castrilensis</name>
    <dbReference type="NCBI Taxonomy" id="2897690"/>
    <lineage>
        <taxon>Bacteria</taxon>
        <taxon>Bacillati</taxon>
        <taxon>Bacillota</taxon>
        <taxon>Bacilli</taxon>
        <taxon>Bacillales</taxon>
        <taxon>Bacillaceae</taxon>
        <taxon>Peribacillus</taxon>
    </lineage>
</organism>
<dbReference type="AlphaFoldDB" id="A0AAW9NL28"/>
<dbReference type="Proteomes" id="UP001307168">
    <property type="component" value="Unassembled WGS sequence"/>
</dbReference>
<feature type="transmembrane region" description="Helical" evidence="1">
    <location>
        <begin position="90"/>
        <end position="107"/>
    </location>
</feature>
<protein>
    <recommendedName>
        <fullName evidence="4">SPW repeat-containing protein</fullName>
    </recommendedName>
</protein>
<evidence type="ECO:0008006" key="4">
    <source>
        <dbReference type="Google" id="ProtNLM"/>
    </source>
</evidence>
<feature type="transmembrane region" description="Helical" evidence="1">
    <location>
        <begin position="40"/>
        <end position="59"/>
    </location>
</feature>
<feature type="transmembrane region" description="Helical" evidence="1">
    <location>
        <begin position="66"/>
        <end position="84"/>
    </location>
</feature>
<evidence type="ECO:0000313" key="3">
    <source>
        <dbReference type="Proteomes" id="UP001307168"/>
    </source>
</evidence>
<evidence type="ECO:0000256" key="1">
    <source>
        <dbReference type="SAM" id="Phobius"/>
    </source>
</evidence>